<protein>
    <submittedName>
        <fullName evidence="2">Uncharacterized protein</fullName>
    </submittedName>
</protein>
<comment type="caution">
    <text evidence="2">The sequence shown here is derived from an EMBL/GenBank/DDBJ whole genome shotgun (WGS) entry which is preliminary data.</text>
</comment>
<dbReference type="AlphaFoldDB" id="A0ABD0YQX7"/>
<organism evidence="2 3">
    <name type="scientific">Ranatra chinensis</name>
    <dbReference type="NCBI Taxonomy" id="642074"/>
    <lineage>
        <taxon>Eukaryota</taxon>
        <taxon>Metazoa</taxon>
        <taxon>Ecdysozoa</taxon>
        <taxon>Arthropoda</taxon>
        <taxon>Hexapoda</taxon>
        <taxon>Insecta</taxon>
        <taxon>Pterygota</taxon>
        <taxon>Neoptera</taxon>
        <taxon>Paraneoptera</taxon>
        <taxon>Hemiptera</taxon>
        <taxon>Heteroptera</taxon>
        <taxon>Panheteroptera</taxon>
        <taxon>Nepomorpha</taxon>
        <taxon>Nepidae</taxon>
        <taxon>Ranatrinae</taxon>
        <taxon>Ranatra</taxon>
    </lineage>
</organism>
<dbReference type="Proteomes" id="UP001558652">
    <property type="component" value="Unassembled WGS sequence"/>
</dbReference>
<dbReference type="EMBL" id="JBFDAA010000012">
    <property type="protein sequence ID" value="KAL1123583.1"/>
    <property type="molecule type" value="Genomic_DNA"/>
</dbReference>
<sequence length="157" mass="16685">MLKIISGETSGGSLQGRDRFGGADRWGGLEAGPTPEERAGEGRPCEGDLGSGWTGRVVRGEGGPKTGCRRSGVARGVTGSPPPPGHRAQPVPRQHPPSLHTGGTQQLFKRRNMSQNIPSFLDIISLNKDALYTLGSAPLQKATSPLSPSRRWIRLDL</sequence>
<evidence type="ECO:0000256" key="1">
    <source>
        <dbReference type="SAM" id="MobiDB-lite"/>
    </source>
</evidence>
<feature type="region of interest" description="Disordered" evidence="1">
    <location>
        <begin position="1"/>
        <end position="104"/>
    </location>
</feature>
<evidence type="ECO:0000313" key="3">
    <source>
        <dbReference type="Proteomes" id="UP001558652"/>
    </source>
</evidence>
<accession>A0ABD0YQX7</accession>
<gene>
    <name evidence="2" type="ORF">AAG570_002659</name>
</gene>
<feature type="compositionally biased region" description="Basic and acidic residues" evidence="1">
    <location>
        <begin position="35"/>
        <end position="46"/>
    </location>
</feature>
<keyword evidence="3" id="KW-1185">Reference proteome</keyword>
<reference evidence="2 3" key="1">
    <citation type="submission" date="2024-07" db="EMBL/GenBank/DDBJ databases">
        <title>Chromosome-level genome assembly of the water stick insect Ranatra chinensis (Heteroptera: Nepidae).</title>
        <authorList>
            <person name="Liu X."/>
        </authorList>
    </citation>
    <scope>NUCLEOTIDE SEQUENCE [LARGE SCALE GENOMIC DNA]</scope>
    <source>
        <strain evidence="2">Cailab_2021Rc</strain>
        <tissue evidence="2">Muscle</tissue>
    </source>
</reference>
<proteinExistence type="predicted"/>
<name>A0ABD0YQX7_9HEMI</name>
<evidence type="ECO:0000313" key="2">
    <source>
        <dbReference type="EMBL" id="KAL1123583.1"/>
    </source>
</evidence>